<accession>A0A8T0GDQ5</accession>
<proteinExistence type="predicted"/>
<reference evidence="2 3" key="1">
    <citation type="submission" date="2020-06" db="EMBL/GenBank/DDBJ databases">
        <title>WGS assembly of Ceratodon purpureus strain R40.</title>
        <authorList>
            <person name="Carey S.B."/>
            <person name="Jenkins J."/>
            <person name="Shu S."/>
            <person name="Lovell J.T."/>
            <person name="Sreedasyam A."/>
            <person name="Maumus F."/>
            <person name="Tiley G.P."/>
            <person name="Fernandez-Pozo N."/>
            <person name="Barry K."/>
            <person name="Chen C."/>
            <person name="Wang M."/>
            <person name="Lipzen A."/>
            <person name="Daum C."/>
            <person name="Saski C.A."/>
            <person name="Payton A.C."/>
            <person name="Mcbreen J.C."/>
            <person name="Conrad R.E."/>
            <person name="Kollar L.M."/>
            <person name="Olsson S."/>
            <person name="Huttunen S."/>
            <person name="Landis J.B."/>
            <person name="Wickett N.J."/>
            <person name="Johnson M.G."/>
            <person name="Rensing S.A."/>
            <person name="Grimwood J."/>
            <person name="Schmutz J."/>
            <person name="Mcdaniel S.F."/>
        </authorList>
    </citation>
    <scope>NUCLEOTIDE SEQUENCE [LARGE SCALE GENOMIC DNA]</scope>
    <source>
        <strain evidence="2 3">R40</strain>
    </source>
</reference>
<feature type="signal peptide" evidence="1">
    <location>
        <begin position="1"/>
        <end position="19"/>
    </location>
</feature>
<evidence type="ECO:0000256" key="1">
    <source>
        <dbReference type="SAM" id="SignalP"/>
    </source>
</evidence>
<organism evidence="2 3">
    <name type="scientific">Ceratodon purpureus</name>
    <name type="common">Fire moss</name>
    <name type="synonym">Dicranum purpureum</name>
    <dbReference type="NCBI Taxonomy" id="3225"/>
    <lineage>
        <taxon>Eukaryota</taxon>
        <taxon>Viridiplantae</taxon>
        <taxon>Streptophyta</taxon>
        <taxon>Embryophyta</taxon>
        <taxon>Bryophyta</taxon>
        <taxon>Bryophytina</taxon>
        <taxon>Bryopsida</taxon>
        <taxon>Dicranidae</taxon>
        <taxon>Pseudoditrichales</taxon>
        <taxon>Ditrichaceae</taxon>
        <taxon>Ceratodon</taxon>
    </lineage>
</organism>
<keyword evidence="1" id="KW-0732">Signal</keyword>
<dbReference type="EMBL" id="CM026432">
    <property type="protein sequence ID" value="KAG0556647.1"/>
    <property type="molecule type" value="Genomic_DNA"/>
</dbReference>
<protein>
    <recommendedName>
        <fullName evidence="4">Secreted protein</fullName>
    </recommendedName>
</protein>
<dbReference type="AlphaFoldDB" id="A0A8T0GDQ5"/>
<keyword evidence="3" id="KW-1185">Reference proteome</keyword>
<comment type="caution">
    <text evidence="2">The sequence shown here is derived from an EMBL/GenBank/DDBJ whole genome shotgun (WGS) entry which is preliminary data.</text>
</comment>
<name>A0A8T0GDQ5_CERPU</name>
<evidence type="ECO:0008006" key="4">
    <source>
        <dbReference type="Google" id="ProtNLM"/>
    </source>
</evidence>
<feature type="chain" id="PRO_5035850045" description="Secreted protein" evidence="1">
    <location>
        <begin position="20"/>
        <end position="71"/>
    </location>
</feature>
<dbReference type="Proteomes" id="UP000822688">
    <property type="component" value="Chromosome 11"/>
</dbReference>
<sequence>MNFRRGLVVGLLLFAGSKGHPTKTYGGSRPECSLAPLFEKFRSVQWSRRHSRDGRDRICCHLEQLYLKGVT</sequence>
<gene>
    <name evidence="2" type="ORF">KC19_11G069600</name>
</gene>
<evidence type="ECO:0000313" key="2">
    <source>
        <dbReference type="EMBL" id="KAG0556647.1"/>
    </source>
</evidence>
<evidence type="ECO:0000313" key="3">
    <source>
        <dbReference type="Proteomes" id="UP000822688"/>
    </source>
</evidence>